<proteinExistence type="predicted"/>
<keyword evidence="2" id="KW-1185">Reference proteome</keyword>
<accession>A0A6A6XCG8</accession>
<dbReference type="OrthoDB" id="271448at2759"/>
<organism evidence="1 2">
    <name type="scientific">Melanomma pulvis-pyrius CBS 109.77</name>
    <dbReference type="NCBI Taxonomy" id="1314802"/>
    <lineage>
        <taxon>Eukaryota</taxon>
        <taxon>Fungi</taxon>
        <taxon>Dikarya</taxon>
        <taxon>Ascomycota</taxon>
        <taxon>Pezizomycotina</taxon>
        <taxon>Dothideomycetes</taxon>
        <taxon>Pleosporomycetidae</taxon>
        <taxon>Pleosporales</taxon>
        <taxon>Melanommataceae</taxon>
        <taxon>Melanomma</taxon>
    </lineage>
</organism>
<dbReference type="Proteomes" id="UP000799757">
    <property type="component" value="Unassembled WGS sequence"/>
</dbReference>
<sequence length="157" mass="17427">MKSFIAAGIASISYARLVQPAGSSTRSATENCNAQHISMKPRGNGSSMGDCRDFEEGAAPLPDKDKWEAFMELSEYSRYAFNTDMSPNFIEAFQDLNSTVNDLSYIEHHTIYAYEPSICANWCNISPSYKIFNIYISRDPSKDHGPSCGNPPATTKF</sequence>
<evidence type="ECO:0000313" key="1">
    <source>
        <dbReference type="EMBL" id="KAF2793713.1"/>
    </source>
</evidence>
<dbReference type="PANTHER" id="PTHR36578">
    <property type="entry name" value="CHROMOSOME 15, WHOLE GENOME SHOTGUN SEQUENCE"/>
    <property type="match status" value="1"/>
</dbReference>
<dbReference type="AlphaFoldDB" id="A0A6A6XCG8"/>
<dbReference type="PANTHER" id="PTHR36578:SF1">
    <property type="entry name" value="APPLE DOMAIN-CONTAINING PROTEIN"/>
    <property type="match status" value="1"/>
</dbReference>
<evidence type="ECO:0000313" key="2">
    <source>
        <dbReference type="Proteomes" id="UP000799757"/>
    </source>
</evidence>
<protein>
    <submittedName>
        <fullName evidence="1">Uncharacterized protein</fullName>
    </submittedName>
</protein>
<gene>
    <name evidence="1" type="ORF">K505DRAFT_337570</name>
</gene>
<dbReference type="EMBL" id="MU001917">
    <property type="protein sequence ID" value="KAF2793713.1"/>
    <property type="molecule type" value="Genomic_DNA"/>
</dbReference>
<name>A0A6A6XCG8_9PLEO</name>
<reference evidence="1" key="1">
    <citation type="journal article" date="2020" name="Stud. Mycol.">
        <title>101 Dothideomycetes genomes: a test case for predicting lifestyles and emergence of pathogens.</title>
        <authorList>
            <person name="Haridas S."/>
            <person name="Albert R."/>
            <person name="Binder M."/>
            <person name="Bloem J."/>
            <person name="Labutti K."/>
            <person name="Salamov A."/>
            <person name="Andreopoulos B."/>
            <person name="Baker S."/>
            <person name="Barry K."/>
            <person name="Bills G."/>
            <person name="Bluhm B."/>
            <person name="Cannon C."/>
            <person name="Castanera R."/>
            <person name="Culley D."/>
            <person name="Daum C."/>
            <person name="Ezra D."/>
            <person name="Gonzalez J."/>
            <person name="Henrissat B."/>
            <person name="Kuo A."/>
            <person name="Liang C."/>
            <person name="Lipzen A."/>
            <person name="Lutzoni F."/>
            <person name="Magnuson J."/>
            <person name="Mondo S."/>
            <person name="Nolan M."/>
            <person name="Ohm R."/>
            <person name="Pangilinan J."/>
            <person name="Park H.-J."/>
            <person name="Ramirez L."/>
            <person name="Alfaro M."/>
            <person name="Sun H."/>
            <person name="Tritt A."/>
            <person name="Yoshinaga Y."/>
            <person name="Zwiers L.-H."/>
            <person name="Turgeon B."/>
            <person name="Goodwin S."/>
            <person name="Spatafora J."/>
            <person name="Crous P."/>
            <person name="Grigoriev I."/>
        </authorList>
    </citation>
    <scope>NUCLEOTIDE SEQUENCE</scope>
    <source>
        <strain evidence="1">CBS 109.77</strain>
    </source>
</reference>